<protein>
    <submittedName>
        <fullName evidence="2">Uncharacterized protein</fullName>
    </submittedName>
</protein>
<organism evidence="2 3">
    <name type="scientific">Terrabacter lapilli</name>
    <dbReference type="NCBI Taxonomy" id="436231"/>
    <lineage>
        <taxon>Bacteria</taxon>
        <taxon>Bacillati</taxon>
        <taxon>Actinomycetota</taxon>
        <taxon>Actinomycetes</taxon>
        <taxon>Micrococcales</taxon>
        <taxon>Intrasporangiaceae</taxon>
        <taxon>Terrabacter</taxon>
    </lineage>
</organism>
<accession>A0ABN2SE09</accession>
<comment type="caution">
    <text evidence="2">The sequence shown here is derived from an EMBL/GenBank/DDBJ whole genome shotgun (WGS) entry which is preliminary data.</text>
</comment>
<evidence type="ECO:0000313" key="3">
    <source>
        <dbReference type="Proteomes" id="UP001500013"/>
    </source>
</evidence>
<dbReference type="RefSeq" id="WP_344063675.1">
    <property type="nucleotide sequence ID" value="NZ_BAAAPU010000008.1"/>
</dbReference>
<feature type="compositionally biased region" description="Basic and acidic residues" evidence="1">
    <location>
        <begin position="18"/>
        <end position="45"/>
    </location>
</feature>
<keyword evidence="3" id="KW-1185">Reference proteome</keyword>
<name>A0ABN2SE09_9MICO</name>
<reference evidence="2 3" key="1">
    <citation type="journal article" date="2019" name="Int. J. Syst. Evol. Microbiol.">
        <title>The Global Catalogue of Microorganisms (GCM) 10K type strain sequencing project: providing services to taxonomists for standard genome sequencing and annotation.</title>
        <authorList>
            <consortium name="The Broad Institute Genomics Platform"/>
            <consortium name="The Broad Institute Genome Sequencing Center for Infectious Disease"/>
            <person name="Wu L."/>
            <person name="Ma J."/>
        </authorList>
    </citation>
    <scope>NUCLEOTIDE SEQUENCE [LARGE SCALE GENOMIC DNA]</scope>
    <source>
        <strain evidence="2 3">JCM 15628</strain>
    </source>
</reference>
<feature type="compositionally biased region" description="Acidic residues" evidence="1">
    <location>
        <begin position="46"/>
        <end position="57"/>
    </location>
</feature>
<evidence type="ECO:0000313" key="2">
    <source>
        <dbReference type="EMBL" id="GAA1984956.1"/>
    </source>
</evidence>
<proteinExistence type="predicted"/>
<dbReference type="EMBL" id="BAAAPU010000008">
    <property type="protein sequence ID" value="GAA1984956.1"/>
    <property type="molecule type" value="Genomic_DNA"/>
</dbReference>
<evidence type="ECO:0000256" key="1">
    <source>
        <dbReference type="SAM" id="MobiDB-lite"/>
    </source>
</evidence>
<feature type="region of interest" description="Disordered" evidence="1">
    <location>
        <begin position="1"/>
        <end position="57"/>
    </location>
</feature>
<sequence>MPDEDKGRPPDWATAQAMHDRDDDDTAGRDKRARKLVREFENERHDEDDDPDSGGEA</sequence>
<dbReference type="Proteomes" id="UP001500013">
    <property type="component" value="Unassembled WGS sequence"/>
</dbReference>
<gene>
    <name evidence="2" type="ORF">GCM10009817_28010</name>
</gene>